<dbReference type="EMBL" id="BAABJO010000004">
    <property type="protein sequence ID" value="GAA5115134.1"/>
    <property type="molecule type" value="Genomic_DNA"/>
</dbReference>
<organism evidence="1 2">
    <name type="scientific">Pseudonocardia adelaidensis</name>
    <dbReference type="NCBI Taxonomy" id="648754"/>
    <lineage>
        <taxon>Bacteria</taxon>
        <taxon>Bacillati</taxon>
        <taxon>Actinomycetota</taxon>
        <taxon>Actinomycetes</taxon>
        <taxon>Pseudonocardiales</taxon>
        <taxon>Pseudonocardiaceae</taxon>
        <taxon>Pseudonocardia</taxon>
    </lineage>
</organism>
<proteinExistence type="predicted"/>
<reference evidence="2" key="1">
    <citation type="journal article" date="2019" name="Int. J. Syst. Evol. Microbiol.">
        <title>The Global Catalogue of Microorganisms (GCM) 10K type strain sequencing project: providing services to taxonomists for standard genome sequencing and annotation.</title>
        <authorList>
            <consortium name="The Broad Institute Genomics Platform"/>
            <consortium name="The Broad Institute Genome Sequencing Center for Infectious Disease"/>
            <person name="Wu L."/>
            <person name="Ma J."/>
        </authorList>
    </citation>
    <scope>NUCLEOTIDE SEQUENCE [LARGE SCALE GENOMIC DNA]</scope>
    <source>
        <strain evidence="2">JCM 18302</strain>
    </source>
</reference>
<name>A0ABP9NFJ1_9PSEU</name>
<sequence length="67" mass="7437">MHRAAIRAHRLAPGQDDLVAQLHRGGRATHRPADGVDRFGRVVTVRQGDRVRIEVVPSPPDRERPAS</sequence>
<gene>
    <name evidence="1" type="ORF">GCM10023320_13420</name>
</gene>
<accession>A0ABP9NFJ1</accession>
<comment type="caution">
    <text evidence="1">The sequence shown here is derived from an EMBL/GenBank/DDBJ whole genome shotgun (WGS) entry which is preliminary data.</text>
</comment>
<evidence type="ECO:0000313" key="2">
    <source>
        <dbReference type="Proteomes" id="UP001500804"/>
    </source>
</evidence>
<protein>
    <submittedName>
        <fullName evidence="1">Uncharacterized protein</fullName>
    </submittedName>
</protein>
<keyword evidence="2" id="KW-1185">Reference proteome</keyword>
<evidence type="ECO:0000313" key="1">
    <source>
        <dbReference type="EMBL" id="GAA5115134.1"/>
    </source>
</evidence>
<dbReference type="Proteomes" id="UP001500804">
    <property type="component" value="Unassembled WGS sequence"/>
</dbReference>